<comment type="subunit">
    <text evidence="7">Part of the 30S ribosomal subunit. Contacts protein S5. The interaction surface between S4 and S5 is involved in control of translational fidelity.</text>
</comment>
<dbReference type="GO" id="GO:0042274">
    <property type="term" value="P:ribosomal small subunit biogenesis"/>
    <property type="evidence" value="ECO:0007669"/>
    <property type="project" value="TreeGrafter"/>
</dbReference>
<comment type="similarity">
    <text evidence="1 7 8">Belongs to the universal ribosomal protein uS4 family.</text>
</comment>
<organism evidence="11 12">
    <name type="scientific">Candidatus Taylorbacteria bacterium RIFCSPHIGHO2_12_FULL_45_16</name>
    <dbReference type="NCBI Taxonomy" id="1802315"/>
    <lineage>
        <taxon>Bacteria</taxon>
        <taxon>Candidatus Tayloriibacteriota</taxon>
    </lineage>
</organism>
<dbReference type="InterPro" id="IPR022801">
    <property type="entry name" value="Ribosomal_uS4"/>
</dbReference>
<evidence type="ECO:0000256" key="3">
    <source>
        <dbReference type="ARBA" id="ARBA00022884"/>
    </source>
</evidence>
<evidence type="ECO:0000256" key="4">
    <source>
        <dbReference type="ARBA" id="ARBA00022980"/>
    </source>
</evidence>
<dbReference type="InterPro" id="IPR005709">
    <property type="entry name" value="Ribosomal_uS4_bac-type"/>
</dbReference>
<dbReference type="PANTHER" id="PTHR11831">
    <property type="entry name" value="30S 40S RIBOSOMAL PROTEIN"/>
    <property type="match status" value="1"/>
</dbReference>
<protein>
    <recommendedName>
        <fullName evidence="6 7">Small ribosomal subunit protein uS4</fullName>
    </recommendedName>
</protein>
<evidence type="ECO:0000256" key="5">
    <source>
        <dbReference type="ARBA" id="ARBA00023274"/>
    </source>
</evidence>
<reference evidence="11 12" key="1">
    <citation type="journal article" date="2016" name="Nat. Commun.">
        <title>Thousands of microbial genomes shed light on interconnected biogeochemical processes in an aquifer system.</title>
        <authorList>
            <person name="Anantharaman K."/>
            <person name="Brown C.T."/>
            <person name="Hug L.A."/>
            <person name="Sharon I."/>
            <person name="Castelle C.J."/>
            <person name="Probst A.J."/>
            <person name="Thomas B.C."/>
            <person name="Singh A."/>
            <person name="Wilkins M.J."/>
            <person name="Karaoz U."/>
            <person name="Brodie E.L."/>
            <person name="Williams K.H."/>
            <person name="Hubbard S.S."/>
            <person name="Banfield J.F."/>
        </authorList>
    </citation>
    <scope>NUCLEOTIDE SEQUENCE [LARGE SCALE GENOMIC DNA]</scope>
</reference>
<dbReference type="CDD" id="cd00165">
    <property type="entry name" value="S4"/>
    <property type="match status" value="1"/>
</dbReference>
<dbReference type="PANTHER" id="PTHR11831:SF4">
    <property type="entry name" value="SMALL RIBOSOMAL SUBUNIT PROTEIN US4M"/>
    <property type="match status" value="1"/>
</dbReference>
<comment type="function">
    <text evidence="7">With S5 and S12 plays an important role in translational accuracy.</text>
</comment>
<dbReference type="Gene3D" id="1.10.1050.10">
    <property type="entry name" value="Ribosomal Protein S4 Delta 41, Chain A, domain 1"/>
    <property type="match status" value="1"/>
</dbReference>
<dbReference type="SUPFAM" id="SSF55174">
    <property type="entry name" value="Alpha-L RNA-binding motif"/>
    <property type="match status" value="1"/>
</dbReference>
<keyword evidence="2 7" id="KW-0699">rRNA-binding</keyword>
<evidence type="ECO:0000313" key="12">
    <source>
        <dbReference type="Proteomes" id="UP000178089"/>
    </source>
</evidence>
<comment type="caution">
    <text evidence="11">The sequence shown here is derived from an EMBL/GenBank/DDBJ whole genome shotgun (WGS) entry which is preliminary data.</text>
</comment>
<dbReference type="PROSITE" id="PS50889">
    <property type="entry name" value="S4"/>
    <property type="match status" value="1"/>
</dbReference>
<dbReference type="AlphaFoldDB" id="A0A1G2N1D1"/>
<dbReference type="Pfam" id="PF00163">
    <property type="entry name" value="Ribosomal_S4"/>
    <property type="match status" value="1"/>
</dbReference>
<dbReference type="InterPro" id="IPR002942">
    <property type="entry name" value="S4_RNA-bd"/>
</dbReference>
<dbReference type="EMBL" id="MHRT01000005">
    <property type="protein sequence ID" value="OHA29219.1"/>
    <property type="molecule type" value="Genomic_DNA"/>
</dbReference>
<sequence>MLIGPRYKKARYLGAAVFRKTQTPKYSLRVQTKAKNTKRRGAKSEYGRQLLEKQKARYSYGISGGQFTNYVKSALKTTGDNAKNLLRILEGRLDNVVLRAGFALSRASARQMVNHGHIMVNDKIVNIPSYQVRIGDTLTIREGSKKKAIFSKLDDELKNIKAPAWISVNTEKKEIRVEGEPVTDMSELLFDVRAVLEFYTR</sequence>
<dbReference type="HAMAP" id="MF_01306_B">
    <property type="entry name" value="Ribosomal_uS4_B"/>
    <property type="match status" value="1"/>
</dbReference>
<dbReference type="GO" id="GO:0019843">
    <property type="term" value="F:rRNA binding"/>
    <property type="evidence" value="ECO:0007669"/>
    <property type="project" value="UniProtKB-UniRule"/>
</dbReference>
<dbReference type="SMART" id="SM01390">
    <property type="entry name" value="Ribosomal_S4"/>
    <property type="match status" value="1"/>
</dbReference>
<dbReference type="InterPro" id="IPR036986">
    <property type="entry name" value="S4_RNA-bd_sf"/>
</dbReference>
<dbReference type="InterPro" id="IPR001912">
    <property type="entry name" value="Ribosomal_uS4_N"/>
</dbReference>
<dbReference type="STRING" id="1802315.A3F51_01235"/>
<dbReference type="PROSITE" id="PS00632">
    <property type="entry name" value="RIBOSOMAL_S4"/>
    <property type="match status" value="1"/>
</dbReference>
<dbReference type="InterPro" id="IPR018079">
    <property type="entry name" value="Ribosomal_uS4_CS"/>
</dbReference>
<evidence type="ECO:0000256" key="6">
    <source>
        <dbReference type="ARBA" id="ARBA00035254"/>
    </source>
</evidence>
<evidence type="ECO:0000259" key="9">
    <source>
        <dbReference type="SMART" id="SM00363"/>
    </source>
</evidence>
<feature type="domain" description="RNA-binding S4" evidence="9">
    <location>
        <begin position="91"/>
        <end position="154"/>
    </location>
</feature>
<evidence type="ECO:0000256" key="2">
    <source>
        <dbReference type="ARBA" id="ARBA00022730"/>
    </source>
</evidence>
<dbReference type="NCBIfam" id="NF003717">
    <property type="entry name" value="PRK05327.1"/>
    <property type="match status" value="1"/>
</dbReference>
<dbReference type="Proteomes" id="UP000178089">
    <property type="component" value="Unassembled WGS sequence"/>
</dbReference>
<dbReference type="Gene3D" id="3.10.290.10">
    <property type="entry name" value="RNA-binding S4 domain"/>
    <property type="match status" value="1"/>
</dbReference>
<accession>A0A1G2N1D1</accession>
<dbReference type="GO" id="GO:0015935">
    <property type="term" value="C:small ribosomal subunit"/>
    <property type="evidence" value="ECO:0007669"/>
    <property type="project" value="InterPro"/>
</dbReference>
<name>A0A1G2N1D1_9BACT</name>
<keyword evidence="4 7" id="KW-0689">Ribosomal protein</keyword>
<evidence type="ECO:0000256" key="7">
    <source>
        <dbReference type="HAMAP-Rule" id="MF_01306"/>
    </source>
</evidence>
<evidence type="ECO:0000256" key="8">
    <source>
        <dbReference type="RuleBase" id="RU003699"/>
    </source>
</evidence>
<gene>
    <name evidence="7" type="primary">rpsD</name>
    <name evidence="11" type="ORF">A3F51_01235</name>
</gene>
<feature type="domain" description="Small ribosomal subunit protein uS4 N-terminal" evidence="10">
    <location>
        <begin position="1"/>
        <end position="90"/>
    </location>
</feature>
<dbReference type="Pfam" id="PF01479">
    <property type="entry name" value="S4"/>
    <property type="match status" value="1"/>
</dbReference>
<dbReference type="NCBIfam" id="TIGR01017">
    <property type="entry name" value="rpsD_bact"/>
    <property type="match status" value="1"/>
</dbReference>
<evidence type="ECO:0000259" key="10">
    <source>
        <dbReference type="SMART" id="SM01390"/>
    </source>
</evidence>
<keyword evidence="5 7" id="KW-0687">Ribonucleoprotein</keyword>
<dbReference type="FunFam" id="3.10.290.10:FF:000001">
    <property type="entry name" value="30S ribosomal protein S4"/>
    <property type="match status" value="1"/>
</dbReference>
<evidence type="ECO:0000256" key="1">
    <source>
        <dbReference type="ARBA" id="ARBA00007465"/>
    </source>
</evidence>
<evidence type="ECO:0000313" key="11">
    <source>
        <dbReference type="EMBL" id="OHA29219.1"/>
    </source>
</evidence>
<dbReference type="GO" id="GO:0003735">
    <property type="term" value="F:structural constituent of ribosome"/>
    <property type="evidence" value="ECO:0007669"/>
    <property type="project" value="InterPro"/>
</dbReference>
<dbReference type="SMART" id="SM00363">
    <property type="entry name" value="S4"/>
    <property type="match status" value="1"/>
</dbReference>
<comment type="function">
    <text evidence="7">One of the primary rRNA binding proteins, it binds directly to 16S rRNA where it nucleates assembly of the body of the 30S subunit.</text>
</comment>
<proteinExistence type="inferred from homology"/>
<keyword evidence="3 7" id="KW-0694">RNA-binding</keyword>
<dbReference type="GO" id="GO:0006412">
    <property type="term" value="P:translation"/>
    <property type="evidence" value="ECO:0007669"/>
    <property type="project" value="UniProtKB-UniRule"/>
</dbReference>